<dbReference type="OrthoDB" id="9939852at2759"/>
<keyword evidence="2" id="KW-1185">Reference proteome</keyword>
<gene>
    <name evidence="1" type="ORF">DPX16_12925</name>
</gene>
<reference evidence="1" key="1">
    <citation type="submission" date="2018-10" db="EMBL/GenBank/DDBJ databases">
        <title>Genome assembly for a Yunnan-Guizhou Plateau 3E fish, Anabarilius grahami (Regan), and its evolutionary and genetic applications.</title>
        <authorList>
            <person name="Jiang W."/>
        </authorList>
    </citation>
    <scope>NUCLEOTIDE SEQUENCE [LARGE SCALE GENOMIC DNA]</scope>
    <source>
        <strain evidence="1">AG-KIZ</strain>
        <tissue evidence="1">Muscle</tissue>
    </source>
</reference>
<name>A0A3N0XDG5_ANAGA</name>
<organism evidence="1 2">
    <name type="scientific">Anabarilius grahami</name>
    <name type="common">Kanglang fish</name>
    <name type="synonym">Barilius grahami</name>
    <dbReference type="NCBI Taxonomy" id="495550"/>
    <lineage>
        <taxon>Eukaryota</taxon>
        <taxon>Metazoa</taxon>
        <taxon>Chordata</taxon>
        <taxon>Craniata</taxon>
        <taxon>Vertebrata</taxon>
        <taxon>Euteleostomi</taxon>
        <taxon>Actinopterygii</taxon>
        <taxon>Neopterygii</taxon>
        <taxon>Teleostei</taxon>
        <taxon>Ostariophysi</taxon>
        <taxon>Cypriniformes</taxon>
        <taxon>Xenocyprididae</taxon>
        <taxon>Xenocypridinae</taxon>
        <taxon>Xenocypridinae incertae sedis</taxon>
        <taxon>Anabarilius</taxon>
    </lineage>
</organism>
<protein>
    <submittedName>
        <fullName evidence="1">Uncharacterized protein</fullName>
    </submittedName>
</protein>
<evidence type="ECO:0000313" key="2">
    <source>
        <dbReference type="Proteomes" id="UP000281406"/>
    </source>
</evidence>
<sequence length="174" mass="19497">MHPCSVPLIRTIPARLVNTTKSPPLITKPEKLEFRLPSVRNHDLRYNVSKERDIRQTTTPLHPSAKNAGSFLCEHFSFDAIHLNAIHLNAMHAVSNVSICPLKSVTTTNCSQVETPMRMTSMQMSFPETVSDSLCRNSLVMQTDCFSSCPGGWSQTILEVKMLDVEVLCWCGYT</sequence>
<proteinExistence type="predicted"/>
<dbReference type="AlphaFoldDB" id="A0A3N0XDG5"/>
<accession>A0A3N0XDG5</accession>
<comment type="caution">
    <text evidence="1">The sequence shown here is derived from an EMBL/GenBank/DDBJ whole genome shotgun (WGS) entry which is preliminary data.</text>
</comment>
<dbReference type="Proteomes" id="UP000281406">
    <property type="component" value="Unassembled WGS sequence"/>
</dbReference>
<dbReference type="EMBL" id="RJVU01079805">
    <property type="protein sequence ID" value="ROI15373.1"/>
    <property type="molecule type" value="Genomic_DNA"/>
</dbReference>
<evidence type="ECO:0000313" key="1">
    <source>
        <dbReference type="EMBL" id="ROI15373.1"/>
    </source>
</evidence>